<evidence type="ECO:0000313" key="2">
    <source>
        <dbReference type="EMBL" id="BDV44719.1"/>
    </source>
</evidence>
<dbReference type="InterPro" id="IPR010295">
    <property type="entry name" value="DUF898"/>
</dbReference>
<dbReference type="RefSeq" id="WP_282000812.1">
    <property type="nucleotide sequence ID" value="NZ_AP027151.1"/>
</dbReference>
<accession>A0ABN6VYM9</accession>
<keyword evidence="1" id="KW-0472">Membrane</keyword>
<gene>
    <name evidence="2" type="ORF">GURASL_36420</name>
</gene>
<keyword evidence="3" id="KW-1185">Reference proteome</keyword>
<protein>
    <submittedName>
        <fullName evidence="2">Membrane protein</fullName>
    </submittedName>
</protein>
<name>A0ABN6VYM9_9BACT</name>
<keyword evidence="1" id="KW-0812">Transmembrane</keyword>
<dbReference type="Proteomes" id="UP001317705">
    <property type="component" value="Chromosome"/>
</dbReference>
<dbReference type="EMBL" id="AP027151">
    <property type="protein sequence ID" value="BDV44719.1"/>
    <property type="molecule type" value="Genomic_DNA"/>
</dbReference>
<feature type="transmembrane region" description="Helical" evidence="1">
    <location>
        <begin position="355"/>
        <end position="378"/>
    </location>
</feature>
<reference evidence="2 3" key="1">
    <citation type="submission" date="2022-12" db="EMBL/GenBank/DDBJ databases">
        <title>Polyphasic characterization of Geotalea uranireducens NIT-SL11 newly isolated from a complex of sewage sludge and microbially reduced graphene oxide.</title>
        <authorList>
            <person name="Xie L."/>
            <person name="Yoshida N."/>
            <person name="Meng L."/>
        </authorList>
    </citation>
    <scope>NUCLEOTIDE SEQUENCE [LARGE SCALE GENOMIC DNA]</scope>
    <source>
        <strain evidence="2 3">NIT-SL11</strain>
    </source>
</reference>
<keyword evidence="1" id="KW-1133">Transmembrane helix</keyword>
<feature type="transmembrane region" description="Helical" evidence="1">
    <location>
        <begin position="141"/>
        <end position="165"/>
    </location>
</feature>
<feature type="transmembrane region" description="Helical" evidence="1">
    <location>
        <begin position="214"/>
        <end position="239"/>
    </location>
</feature>
<organism evidence="2 3">
    <name type="scientific">Geotalea uraniireducens</name>
    <dbReference type="NCBI Taxonomy" id="351604"/>
    <lineage>
        <taxon>Bacteria</taxon>
        <taxon>Pseudomonadati</taxon>
        <taxon>Thermodesulfobacteriota</taxon>
        <taxon>Desulfuromonadia</taxon>
        <taxon>Geobacterales</taxon>
        <taxon>Geobacteraceae</taxon>
        <taxon>Geotalea</taxon>
    </lineage>
</organism>
<feature type="transmembrane region" description="Helical" evidence="1">
    <location>
        <begin position="171"/>
        <end position="193"/>
    </location>
</feature>
<evidence type="ECO:0000256" key="1">
    <source>
        <dbReference type="SAM" id="Phobius"/>
    </source>
</evidence>
<dbReference type="Pfam" id="PF05987">
    <property type="entry name" value="DUF898"/>
    <property type="match status" value="1"/>
</dbReference>
<evidence type="ECO:0000313" key="3">
    <source>
        <dbReference type="Proteomes" id="UP001317705"/>
    </source>
</evidence>
<feature type="transmembrane region" description="Helical" evidence="1">
    <location>
        <begin position="306"/>
        <end position="326"/>
    </location>
</feature>
<sequence length="424" mass="46390">MSSNEKQPAAKMVTVSCPHCAFSRALPAGTIPLGARVTCPSCRGQFTYSEAVTTPVTPHPGAVAPELGPAPPAIAAARPRPLTPRTMRFTFSGTAREYFGIWIVNTLLKIVTLGVYSAWAKVRKRRYLYGNTMLHGAPFDYLADPLVLFRGWLIGVLALLLYTVGSRYSPTVASLSGLLFLLVMPWLVVRSRLFNLRNSSYRNIRFNFRADYRGAYLVFAGLYLLLPFTLGLLFPYIVYRQKKFLVEQSDYGKTPFVFAGSAGDFYQLYLKAFGMLILLGGAVFLTLFGLGASLSFTGRPAGAPQALVVLPVVVLPLAYFVIAIYVQTAQTNLVWGKTSIAGNRLACTLRSGEMIWLYLSNAAAILCTLGLLIPWATVRLTRYRFDNLTLAARDELEGFVAASQAEVSAAGEEIGDLFGIDIAL</sequence>
<feature type="transmembrane region" description="Helical" evidence="1">
    <location>
        <begin position="272"/>
        <end position="294"/>
    </location>
</feature>
<feature type="transmembrane region" description="Helical" evidence="1">
    <location>
        <begin position="99"/>
        <end position="120"/>
    </location>
</feature>
<proteinExistence type="predicted"/>